<dbReference type="PANTHER" id="PTHR11783">
    <property type="entry name" value="SULFOTRANSFERASE SULT"/>
    <property type="match status" value="1"/>
</dbReference>
<accession>A0A9R0D0V3</accession>
<dbReference type="InterPro" id="IPR027417">
    <property type="entry name" value="P-loop_NTPase"/>
</dbReference>
<dbReference type="Proteomes" id="UP000829999">
    <property type="component" value="Chromosome 23"/>
</dbReference>
<evidence type="ECO:0000256" key="2">
    <source>
        <dbReference type="ARBA" id="ARBA00022679"/>
    </source>
</evidence>
<dbReference type="Gene3D" id="3.40.50.300">
    <property type="entry name" value="P-loop containing nucleotide triphosphate hydrolases"/>
    <property type="match status" value="1"/>
</dbReference>
<keyword evidence="4" id="KW-1185">Reference proteome</keyword>
<dbReference type="RefSeq" id="XP_035436318.2">
    <property type="nucleotide sequence ID" value="XM_035580425.2"/>
</dbReference>
<comment type="similarity">
    <text evidence="1">Belongs to the sulfotransferase 1 family.</text>
</comment>
<feature type="domain" description="Sulfotransferase" evidence="3">
    <location>
        <begin position="66"/>
        <end position="343"/>
    </location>
</feature>
<organism evidence="4 5">
    <name type="scientific">Spodoptera frugiperda</name>
    <name type="common">Fall armyworm</name>
    <dbReference type="NCBI Taxonomy" id="7108"/>
    <lineage>
        <taxon>Eukaryota</taxon>
        <taxon>Metazoa</taxon>
        <taxon>Ecdysozoa</taxon>
        <taxon>Arthropoda</taxon>
        <taxon>Hexapoda</taxon>
        <taxon>Insecta</taxon>
        <taxon>Pterygota</taxon>
        <taxon>Neoptera</taxon>
        <taxon>Endopterygota</taxon>
        <taxon>Lepidoptera</taxon>
        <taxon>Glossata</taxon>
        <taxon>Ditrysia</taxon>
        <taxon>Noctuoidea</taxon>
        <taxon>Noctuidae</taxon>
        <taxon>Amphipyrinae</taxon>
        <taxon>Spodoptera</taxon>
    </lineage>
</organism>
<evidence type="ECO:0000259" key="3">
    <source>
        <dbReference type="Pfam" id="PF00685"/>
    </source>
</evidence>
<keyword evidence="2" id="KW-0808">Transferase</keyword>
<evidence type="ECO:0000313" key="5">
    <source>
        <dbReference type="RefSeq" id="XP_035436318.2"/>
    </source>
</evidence>
<dbReference type="AlphaFoldDB" id="A0A9R0D0V3"/>
<dbReference type="Pfam" id="PF00685">
    <property type="entry name" value="Sulfotransfer_1"/>
    <property type="match status" value="1"/>
</dbReference>
<sequence>MEDGNTLSYPFEFSDISDEEKKMIDKLHSFSYASELARLGPKGYIVTKAFKKNAADIYNLPLRSGDIFVTSYQRSGTTWTQELVWLLANDLDYEKALTVPLIERYSFLEMFMFVPDGGLESFMKAARQNSENFNEDMMIQFINRIATPASQILATAQSPRFIKSHLPMSLLPPKLLGTAKMVYIARDPRDVIVSFYHHTKLFMMTGFTGTFKEFWHLFHKDLLAMTPYFEHVKEAWEKRHDPNMLFLFYEDLSKNLPAAIHRVADFLGKKLNDAQTAALCDHLSIENFKKNKAVNFEEFRAFGMLAKNEEFVRKGKTGGWREYFDEEMTQQAEKWIEDNLKDTDLRFPSTN</sequence>
<evidence type="ECO:0000256" key="1">
    <source>
        <dbReference type="ARBA" id="ARBA00005771"/>
    </source>
</evidence>
<gene>
    <name evidence="5" type="primary">LOC118266608</name>
</gene>
<dbReference type="OrthoDB" id="205623at2759"/>
<name>A0A9R0D0V3_SPOFR</name>
<evidence type="ECO:0000313" key="4">
    <source>
        <dbReference type="Proteomes" id="UP000829999"/>
    </source>
</evidence>
<dbReference type="GO" id="GO:0008146">
    <property type="term" value="F:sulfotransferase activity"/>
    <property type="evidence" value="ECO:0007669"/>
    <property type="project" value="InterPro"/>
</dbReference>
<dbReference type="GeneID" id="118266608"/>
<dbReference type="SUPFAM" id="SSF52540">
    <property type="entry name" value="P-loop containing nucleoside triphosphate hydrolases"/>
    <property type="match status" value="1"/>
</dbReference>
<proteinExistence type="inferred from homology"/>
<protein>
    <submittedName>
        <fullName evidence="5">Sulfotransferase 1C4 isoform X1</fullName>
    </submittedName>
</protein>
<reference evidence="5" key="1">
    <citation type="submission" date="2025-08" db="UniProtKB">
        <authorList>
            <consortium name="RefSeq"/>
        </authorList>
    </citation>
    <scope>IDENTIFICATION</scope>
    <source>
        <tissue evidence="5">Whole larval tissue</tissue>
    </source>
</reference>
<dbReference type="InterPro" id="IPR000863">
    <property type="entry name" value="Sulfotransferase_dom"/>
</dbReference>